<reference evidence="5 6" key="1">
    <citation type="submission" date="2016-04" db="EMBL/GenBank/DDBJ databases">
        <title>A degradative enzymes factory behind the ericoid mycorrhizal symbiosis.</title>
        <authorList>
            <consortium name="DOE Joint Genome Institute"/>
            <person name="Martino E."/>
            <person name="Morin E."/>
            <person name="Grelet G."/>
            <person name="Kuo A."/>
            <person name="Kohler A."/>
            <person name="Daghino S."/>
            <person name="Barry K."/>
            <person name="Choi C."/>
            <person name="Cichocki N."/>
            <person name="Clum A."/>
            <person name="Copeland A."/>
            <person name="Hainaut M."/>
            <person name="Haridas S."/>
            <person name="Labutti K."/>
            <person name="Lindquist E."/>
            <person name="Lipzen A."/>
            <person name="Khouja H.-R."/>
            <person name="Murat C."/>
            <person name="Ohm R."/>
            <person name="Olson A."/>
            <person name="Spatafora J."/>
            <person name="Veneault-Fourrey C."/>
            <person name="Henrissat B."/>
            <person name="Grigoriev I."/>
            <person name="Martin F."/>
            <person name="Perotto S."/>
        </authorList>
    </citation>
    <scope>NUCLEOTIDE SEQUENCE [LARGE SCALE GENOMIC DNA]</scope>
    <source>
        <strain evidence="5 6">E</strain>
    </source>
</reference>
<dbReference type="GO" id="GO:0050660">
    <property type="term" value="F:flavin adenine dinucleotide binding"/>
    <property type="evidence" value="ECO:0007669"/>
    <property type="project" value="InterPro"/>
</dbReference>
<dbReference type="RefSeq" id="XP_024729730.1">
    <property type="nucleotide sequence ID" value="XM_024875908.1"/>
</dbReference>
<dbReference type="PANTHER" id="PTHR42877">
    <property type="entry name" value="L-ORNITHINE N(5)-MONOOXYGENASE-RELATED"/>
    <property type="match status" value="1"/>
</dbReference>
<protein>
    <submittedName>
        <fullName evidence="5">FAD/NAD(P)-binding domain-containing protein</fullName>
    </submittedName>
</protein>
<accession>A0A2J6SPY4</accession>
<dbReference type="InterPro" id="IPR051209">
    <property type="entry name" value="FAD-bind_Monooxygenase_sf"/>
</dbReference>
<evidence type="ECO:0000256" key="2">
    <source>
        <dbReference type="ARBA" id="ARBA00022630"/>
    </source>
</evidence>
<dbReference type="SUPFAM" id="SSF51905">
    <property type="entry name" value="FAD/NAD(P)-binding domain"/>
    <property type="match status" value="2"/>
</dbReference>
<evidence type="ECO:0000313" key="5">
    <source>
        <dbReference type="EMBL" id="PMD52826.1"/>
    </source>
</evidence>
<dbReference type="Pfam" id="PF00743">
    <property type="entry name" value="FMO-like"/>
    <property type="match status" value="1"/>
</dbReference>
<gene>
    <name evidence="5" type="ORF">K444DRAFT_542830</name>
</gene>
<name>A0A2J6SPY4_9HELO</name>
<dbReference type="InterPro" id="IPR036188">
    <property type="entry name" value="FAD/NAD-bd_sf"/>
</dbReference>
<dbReference type="Gene3D" id="3.50.50.60">
    <property type="entry name" value="FAD/NAD(P)-binding domain"/>
    <property type="match status" value="2"/>
</dbReference>
<evidence type="ECO:0000256" key="4">
    <source>
        <dbReference type="ARBA" id="ARBA00023002"/>
    </source>
</evidence>
<evidence type="ECO:0000313" key="6">
    <source>
        <dbReference type="Proteomes" id="UP000235371"/>
    </source>
</evidence>
<dbReference type="OrthoDB" id="74360at2759"/>
<dbReference type="EMBL" id="KZ613895">
    <property type="protein sequence ID" value="PMD52826.1"/>
    <property type="molecule type" value="Genomic_DNA"/>
</dbReference>
<dbReference type="Proteomes" id="UP000235371">
    <property type="component" value="Unassembled WGS sequence"/>
</dbReference>
<dbReference type="AlphaFoldDB" id="A0A2J6SPY4"/>
<organism evidence="5 6">
    <name type="scientific">Hyaloscypha bicolor E</name>
    <dbReference type="NCBI Taxonomy" id="1095630"/>
    <lineage>
        <taxon>Eukaryota</taxon>
        <taxon>Fungi</taxon>
        <taxon>Dikarya</taxon>
        <taxon>Ascomycota</taxon>
        <taxon>Pezizomycotina</taxon>
        <taxon>Leotiomycetes</taxon>
        <taxon>Helotiales</taxon>
        <taxon>Hyaloscyphaceae</taxon>
        <taxon>Hyaloscypha</taxon>
        <taxon>Hyaloscypha bicolor</taxon>
    </lineage>
</organism>
<dbReference type="GO" id="GO:0004499">
    <property type="term" value="F:N,N-dimethylaniline monooxygenase activity"/>
    <property type="evidence" value="ECO:0007669"/>
    <property type="project" value="InterPro"/>
</dbReference>
<dbReference type="InParanoid" id="A0A2J6SPY4"/>
<dbReference type="PANTHER" id="PTHR42877:SF5">
    <property type="entry name" value="L-ORNITHINE N(5)-MONOOXYGENASE-RELATED"/>
    <property type="match status" value="1"/>
</dbReference>
<comment type="similarity">
    <text evidence="1">Belongs to the FAD-binding monooxygenase family.</text>
</comment>
<keyword evidence="3" id="KW-0274">FAD</keyword>
<keyword evidence="4" id="KW-0560">Oxidoreductase</keyword>
<evidence type="ECO:0000256" key="1">
    <source>
        <dbReference type="ARBA" id="ARBA00010139"/>
    </source>
</evidence>
<dbReference type="GeneID" id="36583987"/>
<dbReference type="InterPro" id="IPR020946">
    <property type="entry name" value="Flavin_mOase-like"/>
</dbReference>
<proteinExistence type="inferred from homology"/>
<dbReference type="GO" id="GO:0050661">
    <property type="term" value="F:NADP binding"/>
    <property type="evidence" value="ECO:0007669"/>
    <property type="project" value="InterPro"/>
</dbReference>
<keyword evidence="2" id="KW-0285">Flavoprotein</keyword>
<sequence length="549" mass="62176">MSSRSEPEPRAIIVGCGVAGIALSARLKTQLGFNNFVVFEREQSIGGTWYLNTYPGVGCDVDSHLYSFSFNLNPDWSKRFAEQGEILSYLNDTVDKFGVRPHVTTGVEVIGATWNEKKWVWQVELRTLETGHTFIREAEILVSCVGTISIPADINIPNHENFNGTIWHSARWNHNYDLKGKTVAVIGNGCSAAQLVPHVVKEAAKVYQFQRSAQWINGRPNSDFSSLQKFCFRYVPLYNKLYRFWLWKKTDGLHTLYQSETQASVRARSEATQVAKDYMKRMAPAKYHDILIPKFPLGCKRRIFDPGYLEVLHSENMELTTEPIVEFTETGVRTSQRDIDIDAAIMSTGFKIQEFLSPITITGRQNITLNEHWNNTQGAQAYKATFVSGFPNFGIVFGPNAFPAHNSVIYTNEVQVEFLIKSMFRPILRGDFAVIDVKQAAENVDVNQVQSKLKSMVWSSGCANWNLDKSGRNTTNYPEETWRFWYSLYWPVWKDFNIYGDKGSRPWHPVWKVFGGVTAAGIVAQVLLASGKFGPAGLEKAMELVKGIR</sequence>
<evidence type="ECO:0000256" key="3">
    <source>
        <dbReference type="ARBA" id="ARBA00022827"/>
    </source>
</evidence>
<keyword evidence="6" id="KW-1185">Reference proteome</keyword>